<reference evidence="2 3" key="1">
    <citation type="submission" date="2014-06" db="EMBL/GenBank/DDBJ databases">
        <title>Draft genome sequence of Idiomarina sp. MCCC 1A10513.</title>
        <authorList>
            <person name="Du J."/>
            <person name="Lai Q."/>
            <person name="Shao Z."/>
        </authorList>
    </citation>
    <scope>NUCLEOTIDE SEQUENCE [LARGE SCALE GENOMIC DNA]</scope>
    <source>
        <strain evidence="2 3">MCCC 1A10513</strain>
    </source>
</reference>
<organism evidence="2 3">
    <name type="scientific">Pseudidiomarina atlantica</name>
    <dbReference type="NCBI Taxonomy" id="1517416"/>
    <lineage>
        <taxon>Bacteria</taxon>
        <taxon>Pseudomonadati</taxon>
        <taxon>Pseudomonadota</taxon>
        <taxon>Gammaproteobacteria</taxon>
        <taxon>Alteromonadales</taxon>
        <taxon>Idiomarinaceae</taxon>
        <taxon>Pseudidiomarina</taxon>
    </lineage>
</organism>
<evidence type="ECO:0000313" key="3">
    <source>
        <dbReference type="Proteomes" id="UP000053718"/>
    </source>
</evidence>
<keyword evidence="3" id="KW-1185">Reference proteome</keyword>
<dbReference type="InterPro" id="IPR007384">
    <property type="entry name" value="UCP006257"/>
</dbReference>
<dbReference type="STRING" id="1517416.IDAT_00300"/>
<dbReference type="PANTHER" id="PTHR39586">
    <property type="entry name" value="CYTOPLASMIC PROTEIN-RELATED"/>
    <property type="match status" value="1"/>
</dbReference>
<name>A0A094JAH1_9GAMM</name>
<dbReference type="Proteomes" id="UP000053718">
    <property type="component" value="Unassembled WGS sequence"/>
</dbReference>
<dbReference type="GO" id="GO:0044010">
    <property type="term" value="P:single-species biofilm formation"/>
    <property type="evidence" value="ECO:0007669"/>
    <property type="project" value="TreeGrafter"/>
</dbReference>
<proteinExistence type="predicted"/>
<dbReference type="InterPro" id="IPR023376">
    <property type="entry name" value="YqcC-like_dom"/>
</dbReference>
<dbReference type="SUPFAM" id="SSF158452">
    <property type="entry name" value="YqcC-like"/>
    <property type="match status" value="1"/>
</dbReference>
<accession>A0A094JAH1</accession>
<comment type="caution">
    <text evidence="2">The sequence shown here is derived from an EMBL/GenBank/DDBJ whole genome shotgun (WGS) entry which is preliminary data.</text>
</comment>
<dbReference type="Gene3D" id="1.20.1440.40">
    <property type="entry name" value="YqcC-like"/>
    <property type="match status" value="1"/>
</dbReference>
<dbReference type="OrthoDB" id="8794567at2"/>
<evidence type="ECO:0000313" key="2">
    <source>
        <dbReference type="EMBL" id="KFZ29586.1"/>
    </source>
</evidence>
<dbReference type="InterPro" id="IPR036814">
    <property type="entry name" value="YqcC-like_sf"/>
</dbReference>
<dbReference type="Pfam" id="PF04287">
    <property type="entry name" value="DUF446"/>
    <property type="match status" value="1"/>
</dbReference>
<evidence type="ECO:0000259" key="1">
    <source>
        <dbReference type="Pfam" id="PF04287"/>
    </source>
</evidence>
<gene>
    <name evidence="2" type="ORF">IDAT_00300</name>
</gene>
<sequence>MDQRQRAARLLERIEAELHCLGLWQSEYPAAHQLQSTEPFAIDKLDFHQWLQFIMLPRMWDVVDGEHPLPQNIAVSPMAAHVYRNELENHEGLIVILREFDELLSGTDPLAEDV</sequence>
<dbReference type="AlphaFoldDB" id="A0A094JAH1"/>
<protein>
    <recommendedName>
        <fullName evidence="1">YqcC-like domain-containing protein</fullName>
    </recommendedName>
</protein>
<dbReference type="RefSeq" id="WP_034729046.1">
    <property type="nucleotide sequence ID" value="NZ_JPIN01000001.1"/>
</dbReference>
<dbReference type="EMBL" id="JPIN01000001">
    <property type="protein sequence ID" value="KFZ29586.1"/>
    <property type="molecule type" value="Genomic_DNA"/>
</dbReference>
<dbReference type="PIRSF" id="PIRSF006257">
    <property type="entry name" value="UCP006257"/>
    <property type="match status" value="1"/>
</dbReference>
<dbReference type="eggNOG" id="COG3098">
    <property type="taxonomic scope" value="Bacteria"/>
</dbReference>
<dbReference type="PANTHER" id="PTHR39586:SF1">
    <property type="entry name" value="CYTOPLASMIC PROTEIN"/>
    <property type="match status" value="1"/>
</dbReference>
<feature type="domain" description="YqcC-like" evidence="1">
    <location>
        <begin position="8"/>
        <end position="103"/>
    </location>
</feature>